<evidence type="ECO:0000313" key="8">
    <source>
        <dbReference type="WBParaSite" id="SBAD_0000729901-mRNA-1"/>
    </source>
</evidence>
<dbReference type="Proteomes" id="UP000270296">
    <property type="component" value="Unassembled WGS sequence"/>
</dbReference>
<dbReference type="GO" id="GO:0012505">
    <property type="term" value="C:endomembrane system"/>
    <property type="evidence" value="ECO:0007669"/>
    <property type="project" value="UniProtKB-SubCell"/>
</dbReference>
<feature type="transmembrane region" description="Helical" evidence="5">
    <location>
        <begin position="64"/>
        <end position="88"/>
    </location>
</feature>
<dbReference type="WBParaSite" id="SBAD_0000729901-mRNA-1">
    <property type="protein sequence ID" value="SBAD_0000729901-mRNA-1"/>
    <property type="gene ID" value="SBAD_0000729901"/>
</dbReference>
<sequence length="210" mass="23605">MFAGERLANRFSIDDYIAGACCDCLHYRSAALVVGVLEIIIIIAYIVFQYLYDSSYGKNNDLRFTFAWKLIVVVSLLIIILLLFVGVLTEKPFLLWPHMVGQILGITVALIFTLVSVFVMSAGEEMSDMVFGIFFGEDHIPRLEFYLGPIWPFCLAVIFNFSAAIGILFYSIVRGCYDYLQQKSIAAEASSQITEQRSSTPTTIKTSCRQ</sequence>
<name>A0A183ITT6_9BILA</name>
<feature type="transmembrane region" description="Helical" evidence="5">
    <location>
        <begin position="150"/>
        <end position="173"/>
    </location>
</feature>
<reference evidence="8" key="1">
    <citation type="submission" date="2016-06" db="UniProtKB">
        <authorList>
            <consortium name="WormBaseParasite"/>
        </authorList>
    </citation>
    <scope>IDENTIFICATION</scope>
</reference>
<feature type="transmembrane region" description="Helical" evidence="5">
    <location>
        <begin position="30"/>
        <end position="52"/>
    </location>
</feature>
<dbReference type="PANTHER" id="PTHR12479">
    <property type="entry name" value="LYSOSOMAL-ASSOCIATED TRANSMEMBRANE PROTEIN"/>
    <property type="match status" value="1"/>
</dbReference>
<evidence type="ECO:0000313" key="6">
    <source>
        <dbReference type="EMBL" id="VDP11622.1"/>
    </source>
</evidence>
<dbReference type="AlphaFoldDB" id="A0A183ITT6"/>
<evidence type="ECO:0000256" key="4">
    <source>
        <dbReference type="ARBA" id="ARBA00023136"/>
    </source>
</evidence>
<dbReference type="PANTHER" id="PTHR12479:SF10">
    <property type="entry name" value="LYSOSOMAL-ASSOCIATED TRANSMEMBRANE PROTEIN"/>
    <property type="match status" value="1"/>
</dbReference>
<proteinExistence type="predicted"/>
<keyword evidence="7" id="KW-1185">Reference proteome</keyword>
<feature type="transmembrane region" description="Helical" evidence="5">
    <location>
        <begin position="100"/>
        <end position="122"/>
    </location>
</feature>
<gene>
    <name evidence="6" type="ORF">SBAD_LOCUS7033</name>
</gene>
<dbReference type="InterPro" id="IPR051115">
    <property type="entry name" value="LAPTM_transporter"/>
</dbReference>
<evidence type="ECO:0000313" key="7">
    <source>
        <dbReference type="Proteomes" id="UP000270296"/>
    </source>
</evidence>
<reference evidence="6 7" key="2">
    <citation type="submission" date="2018-11" db="EMBL/GenBank/DDBJ databases">
        <authorList>
            <consortium name="Pathogen Informatics"/>
        </authorList>
    </citation>
    <scope>NUCLEOTIDE SEQUENCE [LARGE SCALE GENOMIC DNA]</scope>
</reference>
<comment type="subcellular location">
    <subcellularLocation>
        <location evidence="1">Endomembrane system</location>
        <topology evidence="1">Multi-pass membrane protein</topology>
    </subcellularLocation>
</comment>
<protein>
    <submittedName>
        <fullName evidence="8">MARVEL domain-containing protein</fullName>
    </submittedName>
</protein>
<keyword evidence="3 5" id="KW-1133">Transmembrane helix</keyword>
<organism evidence="8">
    <name type="scientific">Soboliphyme baturini</name>
    <dbReference type="NCBI Taxonomy" id="241478"/>
    <lineage>
        <taxon>Eukaryota</taxon>
        <taxon>Metazoa</taxon>
        <taxon>Ecdysozoa</taxon>
        <taxon>Nematoda</taxon>
        <taxon>Enoplea</taxon>
        <taxon>Dorylaimia</taxon>
        <taxon>Dioctophymatida</taxon>
        <taxon>Dioctophymatoidea</taxon>
        <taxon>Soboliphymatidae</taxon>
        <taxon>Soboliphyme</taxon>
    </lineage>
</organism>
<dbReference type="OrthoDB" id="5772927at2759"/>
<keyword evidence="4 5" id="KW-0472">Membrane</keyword>
<evidence type="ECO:0000256" key="2">
    <source>
        <dbReference type="ARBA" id="ARBA00022692"/>
    </source>
</evidence>
<dbReference type="GO" id="GO:0005765">
    <property type="term" value="C:lysosomal membrane"/>
    <property type="evidence" value="ECO:0007669"/>
    <property type="project" value="TreeGrafter"/>
</dbReference>
<evidence type="ECO:0000256" key="1">
    <source>
        <dbReference type="ARBA" id="ARBA00004127"/>
    </source>
</evidence>
<evidence type="ECO:0000256" key="3">
    <source>
        <dbReference type="ARBA" id="ARBA00022989"/>
    </source>
</evidence>
<evidence type="ECO:0000256" key="5">
    <source>
        <dbReference type="SAM" id="Phobius"/>
    </source>
</evidence>
<keyword evidence="2 5" id="KW-0812">Transmembrane</keyword>
<dbReference type="EMBL" id="UZAM01010264">
    <property type="protein sequence ID" value="VDP11622.1"/>
    <property type="molecule type" value="Genomic_DNA"/>
</dbReference>
<accession>A0A183ITT6</accession>